<feature type="coiled-coil region" evidence="2">
    <location>
        <begin position="333"/>
        <end position="360"/>
    </location>
</feature>
<feature type="compositionally biased region" description="Acidic residues" evidence="3">
    <location>
        <begin position="480"/>
        <end position="502"/>
    </location>
</feature>
<dbReference type="EMBL" id="JALJOT010000018">
    <property type="protein sequence ID" value="KAK9901205.1"/>
    <property type="molecule type" value="Genomic_DNA"/>
</dbReference>
<feature type="compositionally biased region" description="Low complexity" evidence="3">
    <location>
        <begin position="424"/>
        <end position="442"/>
    </location>
</feature>
<dbReference type="SUPFAM" id="SSF47095">
    <property type="entry name" value="HMG-box"/>
    <property type="match status" value="2"/>
</dbReference>
<feature type="compositionally biased region" description="Basic and acidic residues" evidence="3">
    <location>
        <begin position="578"/>
        <end position="589"/>
    </location>
</feature>
<name>A0ABR2YAP4_9CHLO</name>
<evidence type="ECO:0000313" key="5">
    <source>
        <dbReference type="EMBL" id="KAK9901205.1"/>
    </source>
</evidence>
<dbReference type="InterPro" id="IPR029063">
    <property type="entry name" value="SAM-dependent_MTases_sf"/>
</dbReference>
<keyword evidence="2" id="KW-0175">Coiled coil</keyword>
<evidence type="ECO:0000259" key="4">
    <source>
        <dbReference type="PROSITE" id="PS50118"/>
    </source>
</evidence>
<dbReference type="Proteomes" id="UP001491310">
    <property type="component" value="Unassembled WGS sequence"/>
</dbReference>
<keyword evidence="1" id="KW-0238">DNA-binding</keyword>
<evidence type="ECO:0000313" key="6">
    <source>
        <dbReference type="Proteomes" id="UP001491310"/>
    </source>
</evidence>
<dbReference type="SUPFAM" id="SSF53335">
    <property type="entry name" value="S-adenosyl-L-methionine-dependent methyltransferases"/>
    <property type="match status" value="1"/>
</dbReference>
<dbReference type="PROSITE" id="PS50118">
    <property type="entry name" value="HMG_BOX_2"/>
    <property type="match status" value="1"/>
</dbReference>
<gene>
    <name evidence="5" type="ORF">WJX75_000188</name>
</gene>
<accession>A0ABR2YAP4</accession>
<dbReference type="Gene3D" id="1.10.30.10">
    <property type="entry name" value="High mobility group box domain"/>
    <property type="match status" value="2"/>
</dbReference>
<dbReference type="PANTHER" id="PTHR14614">
    <property type="entry name" value="HEPATOCELLULAR CARCINOMA-ASSOCIATED ANTIGEN"/>
    <property type="match status" value="1"/>
</dbReference>
<evidence type="ECO:0000256" key="1">
    <source>
        <dbReference type="PROSITE-ProRule" id="PRU00267"/>
    </source>
</evidence>
<protein>
    <recommendedName>
        <fullName evidence="4">HMG box domain-containing protein</fullName>
    </recommendedName>
</protein>
<dbReference type="InterPro" id="IPR036910">
    <property type="entry name" value="HMG_box_dom_sf"/>
</dbReference>
<feature type="domain" description="HMG box" evidence="4">
    <location>
        <begin position="282"/>
        <end position="358"/>
    </location>
</feature>
<organism evidence="5 6">
    <name type="scientific">Coccomyxa subellipsoidea</name>
    <dbReference type="NCBI Taxonomy" id="248742"/>
    <lineage>
        <taxon>Eukaryota</taxon>
        <taxon>Viridiplantae</taxon>
        <taxon>Chlorophyta</taxon>
        <taxon>core chlorophytes</taxon>
        <taxon>Trebouxiophyceae</taxon>
        <taxon>Trebouxiophyceae incertae sedis</taxon>
        <taxon>Coccomyxaceae</taxon>
        <taxon>Coccomyxa</taxon>
    </lineage>
</organism>
<dbReference type="Pfam" id="PF00505">
    <property type="entry name" value="HMG_box"/>
    <property type="match status" value="1"/>
</dbReference>
<feature type="compositionally biased region" description="Acidic residues" evidence="3">
    <location>
        <begin position="443"/>
        <end position="453"/>
    </location>
</feature>
<dbReference type="InterPro" id="IPR019410">
    <property type="entry name" value="Methyltransf_16"/>
</dbReference>
<reference evidence="5 6" key="1">
    <citation type="journal article" date="2024" name="Nat. Commun.">
        <title>Phylogenomics reveals the evolutionary origins of lichenization in chlorophyte algae.</title>
        <authorList>
            <person name="Puginier C."/>
            <person name="Libourel C."/>
            <person name="Otte J."/>
            <person name="Skaloud P."/>
            <person name="Haon M."/>
            <person name="Grisel S."/>
            <person name="Petersen M."/>
            <person name="Berrin J.G."/>
            <person name="Delaux P.M."/>
            <person name="Dal Grande F."/>
            <person name="Keller J."/>
        </authorList>
    </citation>
    <scope>NUCLEOTIDE SEQUENCE [LARGE SCALE GENOMIC DNA]</scope>
    <source>
        <strain evidence="5 6">SAG 216-7</strain>
    </source>
</reference>
<keyword evidence="1" id="KW-0539">Nucleus</keyword>
<feature type="compositionally biased region" description="Basic residues" evidence="3">
    <location>
        <begin position="365"/>
        <end position="384"/>
    </location>
</feature>
<sequence>MGMEKGAPARQAKFTAEGFASTVWDSSIVVAKYFERHAARYKELCCLDLSAGCGLVGLVLGKLGAHVTATDLPGNLPLLSDNFNINGVAVTVAEHWWGSDAAPLSPPFDVVVACDVMYIHDGIKDLISTLKAVSTRNTELPNVPLLQWAGKAAWNWGGAAAQRIGKPPKSPLSPQDAYALYLQSIVAVSPAVEGITETAEASEDDLTVLKHDAAVEGHKSWAELADKERAIFEDIAREDTKRFQEEAVSYELRNPGWFAAWLKRESAVPERRPARIGGAGRPRPPVTAWMAFVQATLARLKETHPDAAAGIKHVELTRMAMKEAAPIYKSLTAEEKAQYIKLAEEDKERYEKELEALPAEEKAKLSRKGAKKTKKSRSRALRAKKAVEEPAEEEEQEEVVDTTGMTALQAWAAKQRVARRAAAKKSAAPARRPRKGAQPQAAPEEEGTLDEDLAAQVEAELAELPDEAYIRTRATGDSDGSSDDEENISDADDADISDDDGADSAHGEPSVIADTQADEPMTQGTEDNGVLSRVRTAITAGIGWLTTTKRRGLLSSMQDAPMTQEEGEWRGGRAPTPRKLEALYKDTEGTRAGPKRRRRAN</sequence>
<feature type="DNA-binding region" description="HMG box" evidence="1">
    <location>
        <begin position="282"/>
        <end position="358"/>
    </location>
</feature>
<dbReference type="InterPro" id="IPR009071">
    <property type="entry name" value="HMG_box_dom"/>
</dbReference>
<dbReference type="Pfam" id="PF10294">
    <property type="entry name" value="Methyltransf_16"/>
    <property type="match status" value="1"/>
</dbReference>
<proteinExistence type="predicted"/>
<feature type="compositionally biased region" description="Acidic residues" evidence="3">
    <location>
        <begin position="389"/>
        <end position="400"/>
    </location>
</feature>
<evidence type="ECO:0000256" key="2">
    <source>
        <dbReference type="SAM" id="Coils"/>
    </source>
</evidence>
<dbReference type="Gene3D" id="3.40.50.150">
    <property type="entry name" value="Vaccinia Virus protein VP39"/>
    <property type="match status" value="1"/>
</dbReference>
<feature type="region of interest" description="Disordered" evidence="3">
    <location>
        <begin position="548"/>
        <end position="601"/>
    </location>
</feature>
<comment type="caution">
    <text evidence="5">The sequence shown here is derived from an EMBL/GenBank/DDBJ whole genome shotgun (WGS) entry which is preliminary data.</text>
</comment>
<dbReference type="SMART" id="SM00398">
    <property type="entry name" value="HMG"/>
    <property type="match status" value="1"/>
</dbReference>
<dbReference type="PANTHER" id="PTHR14614:SF154">
    <property type="entry name" value="PROTEIN N-LYSINE METHYLTRANSFERASE METTL21A"/>
    <property type="match status" value="1"/>
</dbReference>
<keyword evidence="6" id="KW-1185">Reference proteome</keyword>
<feature type="region of interest" description="Disordered" evidence="3">
    <location>
        <begin position="361"/>
        <end position="533"/>
    </location>
</feature>
<evidence type="ECO:0000256" key="3">
    <source>
        <dbReference type="SAM" id="MobiDB-lite"/>
    </source>
</evidence>